<dbReference type="InterPro" id="IPR020449">
    <property type="entry name" value="Tscrpt_reg_AraC-type_HTH"/>
</dbReference>
<organism evidence="5 6">
    <name type="scientific">Holdemanella biformis</name>
    <dbReference type="NCBI Taxonomy" id="1735"/>
    <lineage>
        <taxon>Bacteria</taxon>
        <taxon>Bacillati</taxon>
        <taxon>Bacillota</taxon>
        <taxon>Erysipelotrichia</taxon>
        <taxon>Erysipelotrichales</taxon>
        <taxon>Erysipelotrichaceae</taxon>
        <taxon>Holdemanella</taxon>
    </lineage>
</organism>
<dbReference type="PANTHER" id="PTHR43280:SF2">
    <property type="entry name" value="HTH-TYPE TRANSCRIPTIONAL REGULATOR EXSA"/>
    <property type="match status" value="1"/>
</dbReference>
<dbReference type="SUPFAM" id="SSF51215">
    <property type="entry name" value="Regulatory protein AraC"/>
    <property type="match status" value="1"/>
</dbReference>
<dbReference type="SUPFAM" id="SSF46689">
    <property type="entry name" value="Homeodomain-like"/>
    <property type="match status" value="2"/>
</dbReference>
<dbReference type="Gene3D" id="2.60.120.10">
    <property type="entry name" value="Jelly Rolls"/>
    <property type="match status" value="1"/>
</dbReference>
<dbReference type="InterPro" id="IPR003313">
    <property type="entry name" value="AraC-bd"/>
</dbReference>
<gene>
    <name evidence="5" type="ORF">DW907_04530</name>
</gene>
<keyword evidence="2" id="KW-0238">DNA-binding</keyword>
<dbReference type="Pfam" id="PF12833">
    <property type="entry name" value="HTH_18"/>
    <property type="match status" value="1"/>
</dbReference>
<dbReference type="PRINTS" id="PR00032">
    <property type="entry name" value="HTHARAC"/>
</dbReference>
<comment type="caution">
    <text evidence="5">The sequence shown here is derived from an EMBL/GenBank/DDBJ whole genome shotgun (WGS) entry which is preliminary data.</text>
</comment>
<evidence type="ECO:0000256" key="3">
    <source>
        <dbReference type="ARBA" id="ARBA00023163"/>
    </source>
</evidence>
<dbReference type="GO" id="GO:0043565">
    <property type="term" value="F:sequence-specific DNA binding"/>
    <property type="evidence" value="ECO:0007669"/>
    <property type="project" value="InterPro"/>
</dbReference>
<dbReference type="Pfam" id="PF02311">
    <property type="entry name" value="AraC_binding"/>
    <property type="match status" value="1"/>
</dbReference>
<dbReference type="Proteomes" id="UP000285288">
    <property type="component" value="Unassembled WGS sequence"/>
</dbReference>
<accession>A0A413UDK3</accession>
<dbReference type="InterPro" id="IPR037923">
    <property type="entry name" value="HTH-like"/>
</dbReference>
<dbReference type="RefSeq" id="WP_118011093.1">
    <property type="nucleotide sequence ID" value="NZ_QSGD01000011.1"/>
</dbReference>
<keyword evidence="1" id="KW-0805">Transcription regulation</keyword>
<dbReference type="PROSITE" id="PS00041">
    <property type="entry name" value="HTH_ARAC_FAMILY_1"/>
    <property type="match status" value="1"/>
</dbReference>
<dbReference type="AlphaFoldDB" id="A0A413UDK3"/>
<dbReference type="PROSITE" id="PS01124">
    <property type="entry name" value="HTH_ARAC_FAMILY_2"/>
    <property type="match status" value="1"/>
</dbReference>
<keyword evidence="3" id="KW-0804">Transcription</keyword>
<dbReference type="PANTHER" id="PTHR43280">
    <property type="entry name" value="ARAC-FAMILY TRANSCRIPTIONAL REGULATOR"/>
    <property type="match status" value="1"/>
</dbReference>
<dbReference type="InterPro" id="IPR009057">
    <property type="entry name" value="Homeodomain-like_sf"/>
</dbReference>
<feature type="domain" description="HTH araC/xylS-type" evidence="4">
    <location>
        <begin position="288"/>
        <end position="386"/>
    </location>
</feature>
<dbReference type="InterPro" id="IPR018060">
    <property type="entry name" value="HTH_AraC"/>
</dbReference>
<dbReference type="GO" id="GO:0003700">
    <property type="term" value="F:DNA-binding transcription factor activity"/>
    <property type="evidence" value="ECO:0007669"/>
    <property type="project" value="InterPro"/>
</dbReference>
<evidence type="ECO:0000313" key="5">
    <source>
        <dbReference type="EMBL" id="RHB08200.1"/>
    </source>
</evidence>
<dbReference type="EMBL" id="QSGD01000011">
    <property type="protein sequence ID" value="RHB08200.1"/>
    <property type="molecule type" value="Genomic_DNA"/>
</dbReference>
<evidence type="ECO:0000259" key="4">
    <source>
        <dbReference type="PROSITE" id="PS01124"/>
    </source>
</evidence>
<sequence length="392" mass="46292">MQKRTTNYSFQKFGDVFYSVNHNAGHLIDYVENDFKITNKSFDSFYYSSDPVYLDTKSGIIMLVVSKDGKKFEEYVIHRVVRLKPDIYFNYVSISRESVLQIHYSSHGMNQKMMQNPYTYQALVSRMNLKEIFTCFYQVRKSNYIFPGETHDYYELTYIDHGTLDTTVDGQKYRLQKYDLILYYPGQFHTQSTDDQSTCSYLTITFDMDNKLPGDLKNRVFHTHKDIYQVLSEFMKFIQSDGHLNSEMVLLYLKQILILLYQFDDESQEQQSITANPMQEHYESTLLNEILVFINNNVYKQFTVEDLCMKFSISRSSLQNLFKSNIHITPKQYISNVKLNQAKIMIHEHNQTISEISDILGFTSIHYFSRKFKLQYGISPTDYAKSISVIRN</sequence>
<reference evidence="5 6" key="1">
    <citation type="submission" date="2018-08" db="EMBL/GenBank/DDBJ databases">
        <title>A genome reference for cultivated species of the human gut microbiota.</title>
        <authorList>
            <person name="Zou Y."/>
            <person name="Xue W."/>
            <person name="Luo G."/>
        </authorList>
    </citation>
    <scope>NUCLEOTIDE SEQUENCE [LARGE SCALE GENOMIC DNA]</scope>
    <source>
        <strain evidence="5 6">AM42-13AC</strain>
    </source>
</reference>
<dbReference type="Gene3D" id="1.10.10.60">
    <property type="entry name" value="Homeodomain-like"/>
    <property type="match status" value="2"/>
</dbReference>
<proteinExistence type="predicted"/>
<evidence type="ECO:0000256" key="2">
    <source>
        <dbReference type="ARBA" id="ARBA00023125"/>
    </source>
</evidence>
<dbReference type="InterPro" id="IPR018062">
    <property type="entry name" value="HTH_AraC-typ_CS"/>
</dbReference>
<name>A0A413UDK3_9FIRM</name>
<protein>
    <submittedName>
        <fullName evidence="5">AraC family transcriptional regulator</fullName>
    </submittedName>
</protein>
<dbReference type="SMART" id="SM00342">
    <property type="entry name" value="HTH_ARAC"/>
    <property type="match status" value="1"/>
</dbReference>
<evidence type="ECO:0000256" key="1">
    <source>
        <dbReference type="ARBA" id="ARBA00023015"/>
    </source>
</evidence>
<evidence type="ECO:0000313" key="6">
    <source>
        <dbReference type="Proteomes" id="UP000285288"/>
    </source>
</evidence>
<dbReference type="InterPro" id="IPR014710">
    <property type="entry name" value="RmlC-like_jellyroll"/>
</dbReference>